<feature type="region of interest" description="Disordered" evidence="1">
    <location>
        <begin position="42"/>
        <end position="103"/>
    </location>
</feature>
<protein>
    <submittedName>
        <fullName evidence="2">Uncharacterized protein</fullName>
    </submittedName>
</protein>
<dbReference type="AlphaFoldDB" id="A0A8J4UGX9"/>
<keyword evidence="3" id="KW-1185">Reference proteome</keyword>
<proteinExistence type="predicted"/>
<dbReference type="InterPro" id="IPR031667">
    <property type="entry name" value="RDD1"/>
</dbReference>
<sequence>MSRRRHRESKQKRKNKNEDKPKIISGIEEECVEEKCKEFTPERSVFERQRQRKSSGRKKKSAKQVHFAVLPDKYEPLEEDRASDTETEDNDSGKARKSKSFRK</sequence>
<evidence type="ECO:0000256" key="1">
    <source>
        <dbReference type="SAM" id="MobiDB-lite"/>
    </source>
</evidence>
<evidence type="ECO:0000313" key="3">
    <source>
        <dbReference type="Proteomes" id="UP000727407"/>
    </source>
</evidence>
<organism evidence="2 3">
    <name type="scientific">Clarias magur</name>
    <name type="common">Asian catfish</name>
    <name type="synonym">Macropteronotus magur</name>
    <dbReference type="NCBI Taxonomy" id="1594786"/>
    <lineage>
        <taxon>Eukaryota</taxon>
        <taxon>Metazoa</taxon>
        <taxon>Chordata</taxon>
        <taxon>Craniata</taxon>
        <taxon>Vertebrata</taxon>
        <taxon>Euteleostomi</taxon>
        <taxon>Actinopterygii</taxon>
        <taxon>Neopterygii</taxon>
        <taxon>Teleostei</taxon>
        <taxon>Ostariophysi</taxon>
        <taxon>Siluriformes</taxon>
        <taxon>Clariidae</taxon>
        <taxon>Clarias</taxon>
    </lineage>
</organism>
<accession>A0A8J4UGX9</accession>
<feature type="non-terminal residue" evidence="2">
    <location>
        <position position="103"/>
    </location>
</feature>
<dbReference type="EMBL" id="QNUK01000163">
    <property type="protein sequence ID" value="KAF5899589.1"/>
    <property type="molecule type" value="Genomic_DNA"/>
</dbReference>
<dbReference type="OrthoDB" id="8904409at2759"/>
<feature type="compositionally biased region" description="Basic residues" evidence="1">
    <location>
        <begin position="1"/>
        <end position="15"/>
    </location>
</feature>
<gene>
    <name evidence="2" type="ORF">DAT39_010732</name>
</gene>
<feature type="region of interest" description="Disordered" evidence="1">
    <location>
        <begin position="1"/>
        <end position="26"/>
    </location>
</feature>
<dbReference type="Proteomes" id="UP000727407">
    <property type="component" value="Unassembled WGS sequence"/>
</dbReference>
<name>A0A8J4UGX9_CLAMG</name>
<comment type="caution">
    <text evidence="2">The sequence shown here is derived from an EMBL/GenBank/DDBJ whole genome shotgun (WGS) entry which is preliminary data.</text>
</comment>
<dbReference type="Pfam" id="PF15828">
    <property type="entry name" value="RDD1"/>
    <property type="match status" value="1"/>
</dbReference>
<feature type="compositionally biased region" description="Basic and acidic residues" evidence="1">
    <location>
        <begin position="72"/>
        <end position="84"/>
    </location>
</feature>
<reference evidence="2" key="1">
    <citation type="submission" date="2020-07" db="EMBL/GenBank/DDBJ databases">
        <title>Clarias magur genome sequencing, assembly and annotation.</title>
        <authorList>
            <person name="Kushwaha B."/>
            <person name="Kumar R."/>
            <person name="Das P."/>
            <person name="Joshi C.G."/>
            <person name="Kumar D."/>
            <person name="Nagpure N.S."/>
            <person name="Pandey M."/>
            <person name="Agarwal S."/>
            <person name="Srivastava S."/>
            <person name="Singh M."/>
            <person name="Sahoo L."/>
            <person name="Jayasankar P."/>
            <person name="Meher P.K."/>
            <person name="Koringa P.G."/>
            <person name="Iquebal M.A."/>
            <person name="Das S.P."/>
            <person name="Bit A."/>
            <person name="Patnaik S."/>
            <person name="Patel N."/>
            <person name="Shah T.M."/>
            <person name="Hinsu A."/>
            <person name="Jena J.K."/>
        </authorList>
    </citation>
    <scope>NUCLEOTIDE SEQUENCE</scope>
    <source>
        <strain evidence="2">CIFAMagur01</strain>
        <tissue evidence="2">Testis</tissue>
    </source>
</reference>
<evidence type="ECO:0000313" key="2">
    <source>
        <dbReference type="EMBL" id="KAF5899589.1"/>
    </source>
</evidence>
<feature type="compositionally biased region" description="Basic residues" evidence="1">
    <location>
        <begin position="50"/>
        <end position="63"/>
    </location>
</feature>